<name>A0AA38CXP7_TAXCH</name>
<dbReference type="InterPro" id="IPR025846">
    <property type="entry name" value="TBL_N"/>
</dbReference>
<evidence type="ECO:0000313" key="11">
    <source>
        <dbReference type="Proteomes" id="UP000824469"/>
    </source>
</evidence>
<proteinExistence type="inferred from homology"/>
<dbReference type="GO" id="GO:0016020">
    <property type="term" value="C:membrane"/>
    <property type="evidence" value="ECO:0007669"/>
    <property type="project" value="UniProtKB-SubCell"/>
</dbReference>
<evidence type="ECO:0000256" key="6">
    <source>
        <dbReference type="ARBA" id="ARBA00023136"/>
    </source>
</evidence>
<dbReference type="Pfam" id="PF13839">
    <property type="entry name" value="PC-Esterase"/>
    <property type="match status" value="1"/>
</dbReference>
<protein>
    <recommendedName>
        <fullName evidence="12">Trichome birefringence-like N-terminal domain-containing protein</fullName>
    </recommendedName>
</protein>
<dbReference type="InterPro" id="IPR029962">
    <property type="entry name" value="TBL"/>
</dbReference>
<dbReference type="Pfam" id="PF14416">
    <property type="entry name" value="PMR5N"/>
    <property type="match status" value="1"/>
</dbReference>
<evidence type="ECO:0000256" key="4">
    <source>
        <dbReference type="ARBA" id="ARBA00022968"/>
    </source>
</evidence>
<dbReference type="InterPro" id="IPR026057">
    <property type="entry name" value="TBL_C"/>
</dbReference>
<dbReference type="AlphaFoldDB" id="A0AA38CXP7"/>
<evidence type="ECO:0000256" key="5">
    <source>
        <dbReference type="ARBA" id="ARBA00022989"/>
    </source>
</evidence>
<evidence type="ECO:0000256" key="1">
    <source>
        <dbReference type="ARBA" id="ARBA00004167"/>
    </source>
</evidence>
<keyword evidence="3 7" id="KW-0812">Transmembrane</keyword>
<reference evidence="10 11" key="1">
    <citation type="journal article" date="2021" name="Nat. Plants">
        <title>The Taxus genome provides insights into paclitaxel biosynthesis.</title>
        <authorList>
            <person name="Xiong X."/>
            <person name="Gou J."/>
            <person name="Liao Q."/>
            <person name="Li Y."/>
            <person name="Zhou Q."/>
            <person name="Bi G."/>
            <person name="Li C."/>
            <person name="Du R."/>
            <person name="Wang X."/>
            <person name="Sun T."/>
            <person name="Guo L."/>
            <person name="Liang H."/>
            <person name="Lu P."/>
            <person name="Wu Y."/>
            <person name="Zhang Z."/>
            <person name="Ro D.K."/>
            <person name="Shang Y."/>
            <person name="Huang S."/>
            <person name="Yan J."/>
        </authorList>
    </citation>
    <scope>NUCLEOTIDE SEQUENCE [LARGE SCALE GENOMIC DNA]</scope>
    <source>
        <strain evidence="10">Ta-2019</strain>
    </source>
</reference>
<keyword evidence="5 7" id="KW-1133">Transmembrane helix</keyword>
<dbReference type="GO" id="GO:0016413">
    <property type="term" value="F:O-acetyltransferase activity"/>
    <property type="evidence" value="ECO:0007669"/>
    <property type="project" value="InterPro"/>
</dbReference>
<evidence type="ECO:0000259" key="8">
    <source>
        <dbReference type="Pfam" id="PF13839"/>
    </source>
</evidence>
<accession>A0AA38CXP7</accession>
<organism evidence="10 11">
    <name type="scientific">Taxus chinensis</name>
    <name type="common">Chinese yew</name>
    <name type="synonym">Taxus wallichiana var. chinensis</name>
    <dbReference type="NCBI Taxonomy" id="29808"/>
    <lineage>
        <taxon>Eukaryota</taxon>
        <taxon>Viridiplantae</taxon>
        <taxon>Streptophyta</taxon>
        <taxon>Embryophyta</taxon>
        <taxon>Tracheophyta</taxon>
        <taxon>Spermatophyta</taxon>
        <taxon>Pinopsida</taxon>
        <taxon>Pinidae</taxon>
        <taxon>Conifers II</taxon>
        <taxon>Cupressales</taxon>
        <taxon>Taxaceae</taxon>
        <taxon>Taxus</taxon>
    </lineage>
</organism>
<keyword evidence="6 7" id="KW-0472">Membrane</keyword>
<feature type="non-terminal residue" evidence="10">
    <location>
        <position position="1"/>
    </location>
</feature>
<evidence type="ECO:0000259" key="9">
    <source>
        <dbReference type="Pfam" id="PF14416"/>
    </source>
</evidence>
<dbReference type="EMBL" id="JAHRHJ020000008">
    <property type="protein sequence ID" value="KAH9304354.1"/>
    <property type="molecule type" value="Genomic_DNA"/>
</dbReference>
<dbReference type="Proteomes" id="UP000824469">
    <property type="component" value="Unassembled WGS sequence"/>
</dbReference>
<dbReference type="PANTHER" id="PTHR32285">
    <property type="entry name" value="PROTEIN TRICHOME BIREFRINGENCE-LIKE 9-RELATED"/>
    <property type="match status" value="1"/>
</dbReference>
<evidence type="ECO:0008006" key="12">
    <source>
        <dbReference type="Google" id="ProtNLM"/>
    </source>
</evidence>
<dbReference type="GO" id="GO:0005794">
    <property type="term" value="C:Golgi apparatus"/>
    <property type="evidence" value="ECO:0007669"/>
    <property type="project" value="TreeGrafter"/>
</dbReference>
<comment type="caution">
    <text evidence="10">The sequence shown here is derived from an EMBL/GenBank/DDBJ whole genome shotgun (WGS) entry which is preliminary data.</text>
</comment>
<evidence type="ECO:0000256" key="3">
    <source>
        <dbReference type="ARBA" id="ARBA00022692"/>
    </source>
</evidence>
<keyword evidence="11" id="KW-1185">Reference proteome</keyword>
<sequence>MSPQAMKTPQYNGGVKVSVSHPHGDWSAFLLQRKHLFIWFLAALIPFAVVRSYFSHSQTVYKPDAPNDESSLQTTNYRSSPAPISLEQYGQTNNSFNSKGGTLDDDTNSTSINRDGECNLSTGQWIPDPSGPFYTNKTCRAIQEHQNCMKHGRPDTGYLHWRWKPDSCELPPFDATVFLDLVRGKILAFIGDSIGRNHMQSLVCLLSQVEDPKDIYNDGTDKFRRWFFPSYNFTLAVLWSPFFVEETTTEIEGTASDQLKLRLDVADERWTSQLHEFDIVLISGGQWFLKAAIYLEKNEVLGCHYCPGTNFTQLGFYFAYRKALRLAFKAINTSPDYKGLTFLRTFTPDHFENGRWDNGGTCERIVPYKNNEIMLDGINVEMYKIQLEEFKKAEKEGAARGLKFKLVDTTWASLLRPDGHPGPYRYSYPFAKNKNAKVQNDCLHWCLPGPVDTWSEFLLELLKRDS</sequence>
<evidence type="ECO:0000313" key="10">
    <source>
        <dbReference type="EMBL" id="KAH9304354.1"/>
    </source>
</evidence>
<comment type="similarity">
    <text evidence="2">Belongs to the PC-esterase family. TBL subfamily.</text>
</comment>
<comment type="subcellular location">
    <subcellularLocation>
        <location evidence="1">Membrane</location>
        <topology evidence="1">Single-pass membrane protein</topology>
    </subcellularLocation>
</comment>
<evidence type="ECO:0000256" key="2">
    <source>
        <dbReference type="ARBA" id="ARBA00007727"/>
    </source>
</evidence>
<evidence type="ECO:0000256" key="7">
    <source>
        <dbReference type="SAM" id="Phobius"/>
    </source>
</evidence>
<feature type="transmembrane region" description="Helical" evidence="7">
    <location>
        <begin position="36"/>
        <end position="54"/>
    </location>
</feature>
<keyword evidence="4" id="KW-0735">Signal-anchor</keyword>
<gene>
    <name evidence="10" type="ORF">KI387_008758</name>
</gene>
<feature type="domain" description="Trichome birefringence-like C-terminal" evidence="8">
    <location>
        <begin position="170"/>
        <end position="460"/>
    </location>
</feature>
<feature type="domain" description="Trichome birefringence-like N-terminal" evidence="9">
    <location>
        <begin position="117"/>
        <end position="169"/>
    </location>
</feature>
<dbReference type="PANTHER" id="PTHR32285:SF324">
    <property type="entry name" value="PROTEIN TRICHOME BIREFRINGENCE-LIKE 25"/>
    <property type="match status" value="1"/>
</dbReference>
<dbReference type="OMA" id="WDNGGTC"/>